<proteinExistence type="predicted"/>
<accession>A0A4R4NTB7</accession>
<gene>
    <name evidence="2" type="ORF">E1267_00965</name>
</gene>
<dbReference type="InterPro" id="IPR034660">
    <property type="entry name" value="DinB/YfiT-like"/>
</dbReference>
<dbReference type="AlphaFoldDB" id="A0A4R4NTB7"/>
<dbReference type="NCBIfam" id="TIGR03083">
    <property type="entry name" value="maleylpyruvate isomerase family mycothiol-dependent enzyme"/>
    <property type="match status" value="1"/>
</dbReference>
<dbReference type="EMBL" id="SMJZ01000002">
    <property type="protein sequence ID" value="TDC11270.1"/>
    <property type="molecule type" value="Genomic_DNA"/>
</dbReference>
<dbReference type="InterPro" id="IPR017517">
    <property type="entry name" value="Maleyloyr_isom"/>
</dbReference>
<keyword evidence="2" id="KW-0413">Isomerase</keyword>
<evidence type="ECO:0000259" key="1">
    <source>
        <dbReference type="Pfam" id="PF11716"/>
    </source>
</evidence>
<organism evidence="2 3">
    <name type="scientific">Nonomuraea longispora</name>
    <dbReference type="NCBI Taxonomy" id="1848320"/>
    <lineage>
        <taxon>Bacteria</taxon>
        <taxon>Bacillati</taxon>
        <taxon>Actinomycetota</taxon>
        <taxon>Actinomycetes</taxon>
        <taxon>Streptosporangiales</taxon>
        <taxon>Streptosporangiaceae</taxon>
        <taxon>Nonomuraea</taxon>
    </lineage>
</organism>
<dbReference type="GO" id="GO:0046872">
    <property type="term" value="F:metal ion binding"/>
    <property type="evidence" value="ECO:0007669"/>
    <property type="project" value="InterPro"/>
</dbReference>
<name>A0A4R4NTB7_9ACTN</name>
<dbReference type="GO" id="GO:0016853">
    <property type="term" value="F:isomerase activity"/>
    <property type="evidence" value="ECO:0007669"/>
    <property type="project" value="UniProtKB-KW"/>
</dbReference>
<dbReference type="SUPFAM" id="SSF109854">
    <property type="entry name" value="DinB/YfiT-like putative metalloenzymes"/>
    <property type="match status" value="1"/>
</dbReference>
<keyword evidence="3" id="KW-1185">Reference proteome</keyword>
<reference evidence="2 3" key="1">
    <citation type="submission" date="2019-02" db="EMBL/GenBank/DDBJ databases">
        <title>Draft genome sequences of novel Actinobacteria.</title>
        <authorList>
            <person name="Sahin N."/>
            <person name="Ay H."/>
            <person name="Saygin H."/>
        </authorList>
    </citation>
    <scope>NUCLEOTIDE SEQUENCE [LARGE SCALE GENOMIC DNA]</scope>
    <source>
        <strain evidence="2 3">KC201</strain>
    </source>
</reference>
<dbReference type="Pfam" id="PF11716">
    <property type="entry name" value="MDMPI_N"/>
    <property type="match status" value="1"/>
</dbReference>
<protein>
    <submittedName>
        <fullName evidence="2">Maleylpyruvate isomerase family mycothiol-dependent enzyme</fullName>
    </submittedName>
</protein>
<sequence>MMDPVERLYLDALMAEPAVPAHTLRPQLLAGARARRRPAAPTAAWAKPYAGRVAAMDALLAEAADDDWSRVIVEGWTLQELVAHLAAKDGLLAASVGAPVLGPPIDTTDSLARTRDLQAYERSRSPEQTRRDWRAQADALCRHLADLDPATAATLDGLETRLGDHILGRGLETWIHTADAATTARIRLPDPVAEHIRPTADLCARLLPWTMLLSGMDTGAGHTLHLTLTGDGGGEWRIALGVGDTAPGTPDVSITADVVAFCFLLGGRREPATFPAELGGDLALARDVLTAAPALSGP</sequence>
<comment type="caution">
    <text evidence="2">The sequence shown here is derived from an EMBL/GenBank/DDBJ whole genome shotgun (WGS) entry which is preliminary data.</text>
</comment>
<dbReference type="Proteomes" id="UP000295157">
    <property type="component" value="Unassembled WGS sequence"/>
</dbReference>
<evidence type="ECO:0000313" key="2">
    <source>
        <dbReference type="EMBL" id="TDC11270.1"/>
    </source>
</evidence>
<feature type="domain" description="Mycothiol-dependent maleylpyruvate isomerase metal-binding" evidence="1">
    <location>
        <begin position="54"/>
        <end position="181"/>
    </location>
</feature>
<dbReference type="Gene3D" id="1.20.120.450">
    <property type="entry name" value="dinb family like domain"/>
    <property type="match status" value="1"/>
</dbReference>
<keyword evidence="2" id="KW-0670">Pyruvate</keyword>
<dbReference type="InterPro" id="IPR024344">
    <property type="entry name" value="MDMPI_metal-binding"/>
</dbReference>
<evidence type="ECO:0000313" key="3">
    <source>
        <dbReference type="Proteomes" id="UP000295157"/>
    </source>
</evidence>